<dbReference type="AlphaFoldDB" id="A0A3B0JZI0"/>
<dbReference type="Proteomes" id="UP000268350">
    <property type="component" value="Unassembled WGS sequence"/>
</dbReference>
<sequence>MEYLVCRLLVLVFAASSGLVYKSYDALLIGGNLSIQKLIDQNIENEVEKFDVNTENCKMPQLRVMSLRQRPRAPEICTAKHPRLIVSKWNPQRQQYQLKIQQEVAAQMSGEEKPIVECSYRVIDHGRLRQPAMFRDEHLVPKHVQGMRLQCALRSNRSYAMHARHVSEDLSFVQPKEELPRLSNRQPSVLLLGIDSMSRGNLRLVLPNVSHFLAGRQWHEMRGFNTVGDNKLMDCPDRLSFVLQDFKLSGYVTAMSEDRPEKGMCQRHSVDHYLRPLAMPKLRRCLRKRRGMEQTLDYCAQLIERYVRGSQPFFGFFWIHAEASQPDELLFDYLNRFEVLGLYEEAIVVLFSDNGMRFGNLIKFRDDQLEERQPMLFVTLPKWFRQRNPGFSRALQLNRHRLSSPYDLKMTLKHVASLHVYPEFPRSCSRCQSLFYALPKNRSCYDAGIRPHWCTCEAYRTLPLSDNIQTMSHFVIQRINQYLSDLSLLNRCSKLRLSGIRGAQRKERSPQDEPNMIFYRLQLEALPNKLVFEATVSFNELTQLMDTDIWEISRKSSIDLAASCIGHQKASVFCVCHNRITYN</sequence>
<proteinExistence type="predicted"/>
<dbReference type="InterPro" id="IPR004245">
    <property type="entry name" value="DUF229"/>
</dbReference>
<dbReference type="PANTHER" id="PTHR10974:SF9">
    <property type="entry name" value="DUF229 DOMAIN CONTAINING PROTEIN-RELATED"/>
    <property type="match status" value="1"/>
</dbReference>
<name>A0A3B0JZI0_DROGU</name>
<dbReference type="InterPro" id="IPR017850">
    <property type="entry name" value="Alkaline_phosphatase_core_sf"/>
</dbReference>
<dbReference type="OMA" id="WCTCEAY"/>
<organism evidence="1 2">
    <name type="scientific">Drosophila guanche</name>
    <name type="common">Fruit fly</name>
    <dbReference type="NCBI Taxonomy" id="7266"/>
    <lineage>
        <taxon>Eukaryota</taxon>
        <taxon>Metazoa</taxon>
        <taxon>Ecdysozoa</taxon>
        <taxon>Arthropoda</taxon>
        <taxon>Hexapoda</taxon>
        <taxon>Insecta</taxon>
        <taxon>Pterygota</taxon>
        <taxon>Neoptera</taxon>
        <taxon>Endopterygota</taxon>
        <taxon>Diptera</taxon>
        <taxon>Brachycera</taxon>
        <taxon>Muscomorpha</taxon>
        <taxon>Ephydroidea</taxon>
        <taxon>Drosophilidae</taxon>
        <taxon>Drosophila</taxon>
        <taxon>Sophophora</taxon>
    </lineage>
</organism>
<dbReference type="EMBL" id="OUUW01000010">
    <property type="protein sequence ID" value="SPP85832.1"/>
    <property type="molecule type" value="Genomic_DNA"/>
</dbReference>
<dbReference type="PANTHER" id="PTHR10974">
    <property type="entry name" value="FI08016P-RELATED"/>
    <property type="match status" value="1"/>
</dbReference>
<dbReference type="Pfam" id="PF02995">
    <property type="entry name" value="DUF229"/>
    <property type="match status" value="2"/>
</dbReference>
<accession>A0A3B0JZI0</accession>
<evidence type="ECO:0000313" key="1">
    <source>
        <dbReference type="EMBL" id="SPP85832.1"/>
    </source>
</evidence>
<dbReference type="GO" id="GO:0005615">
    <property type="term" value="C:extracellular space"/>
    <property type="evidence" value="ECO:0007669"/>
    <property type="project" value="TreeGrafter"/>
</dbReference>
<reference evidence="2" key="1">
    <citation type="submission" date="2018-01" db="EMBL/GenBank/DDBJ databases">
        <authorList>
            <person name="Alioto T."/>
            <person name="Alioto T."/>
        </authorList>
    </citation>
    <scope>NUCLEOTIDE SEQUENCE [LARGE SCALE GENOMIC DNA]</scope>
</reference>
<dbReference type="Gene3D" id="3.40.720.10">
    <property type="entry name" value="Alkaline Phosphatase, subunit A"/>
    <property type="match status" value="1"/>
</dbReference>
<evidence type="ECO:0000313" key="2">
    <source>
        <dbReference type="Proteomes" id="UP000268350"/>
    </source>
</evidence>
<gene>
    <name evidence="1" type="ORF">DGUA_6G004378</name>
</gene>
<dbReference type="OrthoDB" id="413313at2759"/>
<protein>
    <submittedName>
        <fullName evidence="1">Uncharacterized protein</fullName>
    </submittedName>
</protein>
<keyword evidence="2" id="KW-1185">Reference proteome</keyword>
<dbReference type="SUPFAM" id="SSF53649">
    <property type="entry name" value="Alkaline phosphatase-like"/>
    <property type="match status" value="1"/>
</dbReference>